<dbReference type="PANTHER" id="PTHR11552">
    <property type="entry name" value="GLUCOSE-METHANOL-CHOLINE GMC OXIDOREDUCTASE"/>
    <property type="match status" value="1"/>
</dbReference>
<organism evidence="5 6">
    <name type="scientific">Penicillium cinerascens</name>
    <dbReference type="NCBI Taxonomy" id="70096"/>
    <lineage>
        <taxon>Eukaryota</taxon>
        <taxon>Fungi</taxon>
        <taxon>Dikarya</taxon>
        <taxon>Ascomycota</taxon>
        <taxon>Pezizomycotina</taxon>
        <taxon>Eurotiomycetes</taxon>
        <taxon>Eurotiomycetidae</taxon>
        <taxon>Eurotiales</taxon>
        <taxon>Aspergillaceae</taxon>
        <taxon>Penicillium</taxon>
    </lineage>
</organism>
<dbReference type="InterPro" id="IPR007867">
    <property type="entry name" value="GMC_OxRtase_C"/>
</dbReference>
<dbReference type="RefSeq" id="XP_058307099.1">
    <property type="nucleotide sequence ID" value="XM_058454850.1"/>
</dbReference>
<proteinExistence type="inferred from homology"/>
<evidence type="ECO:0000259" key="4">
    <source>
        <dbReference type="Pfam" id="PF05199"/>
    </source>
</evidence>
<dbReference type="AlphaFoldDB" id="A0A9W9MD29"/>
<dbReference type="GO" id="GO:0016614">
    <property type="term" value="F:oxidoreductase activity, acting on CH-OH group of donors"/>
    <property type="evidence" value="ECO:0007669"/>
    <property type="project" value="InterPro"/>
</dbReference>
<dbReference type="Gene3D" id="3.30.410.40">
    <property type="match status" value="1"/>
</dbReference>
<dbReference type="InterPro" id="IPR036188">
    <property type="entry name" value="FAD/NAD-bd_sf"/>
</dbReference>
<dbReference type="Gene3D" id="3.50.50.60">
    <property type="entry name" value="FAD/NAD(P)-binding domain"/>
    <property type="match status" value="4"/>
</dbReference>
<dbReference type="SUPFAM" id="SSF51905">
    <property type="entry name" value="FAD/NAD(P)-binding domain"/>
    <property type="match status" value="1"/>
</dbReference>
<name>A0A9W9MD29_9EURO</name>
<evidence type="ECO:0000256" key="1">
    <source>
        <dbReference type="ARBA" id="ARBA00004191"/>
    </source>
</evidence>
<dbReference type="EMBL" id="JAPQKR010000014">
    <property type="protein sequence ID" value="KAJ5198671.1"/>
    <property type="molecule type" value="Genomic_DNA"/>
</dbReference>
<dbReference type="Pfam" id="PF13450">
    <property type="entry name" value="NAD_binding_8"/>
    <property type="match status" value="1"/>
</dbReference>
<comment type="similarity">
    <text evidence="2">Belongs to the GMC oxidoreductase family.</text>
</comment>
<evidence type="ECO:0000256" key="3">
    <source>
        <dbReference type="ARBA" id="ARBA00022512"/>
    </source>
</evidence>
<dbReference type="Proteomes" id="UP001150904">
    <property type="component" value="Unassembled WGS sequence"/>
</dbReference>
<evidence type="ECO:0000313" key="6">
    <source>
        <dbReference type="Proteomes" id="UP001150904"/>
    </source>
</evidence>
<dbReference type="Pfam" id="PF05199">
    <property type="entry name" value="GMC_oxred_C"/>
    <property type="match status" value="1"/>
</dbReference>
<dbReference type="GO" id="GO:0050660">
    <property type="term" value="F:flavin adenine dinucleotide binding"/>
    <property type="evidence" value="ECO:0007669"/>
    <property type="project" value="InterPro"/>
</dbReference>
<keyword evidence="3" id="KW-0134">Cell wall</keyword>
<sequence length="355" mass="38774">MSSEQTYDFIVVGGGPAGCTLASRLAQLAGKPSVLLLEAGGRNDDRSLRVDGTIHVVEYNKYACPAAGDHGTKGVLGIGYAKEWEQDLPLVLDALEQAGFPRNNDHNSGNPIGMALSINSAREGLRTTVTDLLAAAPANLVTITESPVQRVIMEGKKAVGVESNGNQLFNIPVVHDLPAVGQGLRDHLFVPVAVTRNPETNDRNSFFKHQAAMASAMKQWETDNTGQWARYLSLAMMLMNEQSVGEVRLQSSNPDDPLLFDPKFLEHSFDRRACIEIYKHLMEVMNHPSFAKDTVSTIQGPSSESDEDILEFWRNNLSSTWHMTGTAKMATAYVTSATAADVLIRDYGLDEKARV</sequence>
<accession>A0A9W9MD29</accession>
<gene>
    <name evidence="5" type="ORF">N7498_007788</name>
</gene>
<evidence type="ECO:0000256" key="2">
    <source>
        <dbReference type="ARBA" id="ARBA00010790"/>
    </source>
</evidence>
<dbReference type="InterPro" id="IPR012132">
    <property type="entry name" value="GMC_OxRdtase"/>
</dbReference>
<dbReference type="GeneID" id="83182151"/>
<protein>
    <recommendedName>
        <fullName evidence="4">Glucose-methanol-choline oxidoreductase C-terminal domain-containing protein</fullName>
    </recommendedName>
</protein>
<comment type="subcellular location">
    <subcellularLocation>
        <location evidence="1">Secreted</location>
        <location evidence="1">Cell wall</location>
    </subcellularLocation>
</comment>
<reference evidence="5" key="2">
    <citation type="journal article" date="2023" name="IMA Fungus">
        <title>Comparative genomic study of the Penicillium genus elucidates a diverse pangenome and 15 lateral gene transfer events.</title>
        <authorList>
            <person name="Petersen C."/>
            <person name="Sorensen T."/>
            <person name="Nielsen M.R."/>
            <person name="Sondergaard T.E."/>
            <person name="Sorensen J.L."/>
            <person name="Fitzpatrick D.A."/>
            <person name="Frisvad J.C."/>
            <person name="Nielsen K.L."/>
        </authorList>
    </citation>
    <scope>NUCLEOTIDE SEQUENCE</scope>
    <source>
        <strain evidence="5">IBT 15544</strain>
    </source>
</reference>
<dbReference type="PANTHER" id="PTHR11552:SF134">
    <property type="entry name" value="GLUCOSE-METHANOL-CHOLINE OXIDOREDUCTASE N-TERMINAL DOMAIN-CONTAINING PROTEIN"/>
    <property type="match status" value="1"/>
</dbReference>
<dbReference type="Gene3D" id="3.30.560.10">
    <property type="entry name" value="Glucose Oxidase, domain 3"/>
    <property type="match status" value="2"/>
</dbReference>
<dbReference type="OrthoDB" id="269227at2759"/>
<feature type="domain" description="Glucose-methanol-choline oxidoreductase C-terminal" evidence="4">
    <location>
        <begin position="242"/>
        <end position="336"/>
    </location>
</feature>
<comment type="caution">
    <text evidence="5">The sequence shown here is derived from an EMBL/GenBank/DDBJ whole genome shotgun (WGS) entry which is preliminary data.</text>
</comment>
<evidence type="ECO:0000313" key="5">
    <source>
        <dbReference type="EMBL" id="KAJ5198671.1"/>
    </source>
</evidence>
<reference evidence="5" key="1">
    <citation type="submission" date="2022-12" db="EMBL/GenBank/DDBJ databases">
        <authorList>
            <person name="Petersen C."/>
        </authorList>
    </citation>
    <scope>NUCLEOTIDE SEQUENCE</scope>
    <source>
        <strain evidence="5">IBT 15544</strain>
    </source>
</reference>
<keyword evidence="3" id="KW-0964">Secreted</keyword>
<dbReference type="SUPFAM" id="SSF54373">
    <property type="entry name" value="FAD-linked reductases, C-terminal domain"/>
    <property type="match status" value="1"/>
</dbReference>
<keyword evidence="6" id="KW-1185">Reference proteome</keyword>